<gene>
    <name evidence="3" type="primary">mshD</name>
    <name evidence="3" type="ORF">DAT39_004543</name>
</gene>
<accession>A0A8J4XFT2</accession>
<protein>
    <submittedName>
        <fullName evidence="3">Mycothiol acetyltransferase</fullName>
    </submittedName>
</protein>
<evidence type="ECO:0000313" key="3">
    <source>
        <dbReference type="EMBL" id="KAF5905730.1"/>
    </source>
</evidence>
<evidence type="ECO:0000313" key="4">
    <source>
        <dbReference type="Proteomes" id="UP000727407"/>
    </source>
</evidence>
<keyword evidence="2" id="KW-0472">Membrane</keyword>
<proteinExistence type="predicted"/>
<keyword evidence="4" id="KW-1185">Reference proteome</keyword>
<evidence type="ECO:0000256" key="1">
    <source>
        <dbReference type="SAM" id="MobiDB-lite"/>
    </source>
</evidence>
<sequence length="135" mass="14580">MSGVGGKIHTIRRCRTTSGPPPERGGCSVTSQSGGEEERCWAPIGPQGSSSSMIDGEKGVNWTPRSGWGGWDPKKQLSRFALPFLFLLPFSATTGFSTILPLTPLLTAIPLGAPLDSALPALDRPSRRGWRRYVW</sequence>
<dbReference type="EMBL" id="QNUK01000040">
    <property type="protein sequence ID" value="KAF5905730.1"/>
    <property type="molecule type" value="Genomic_DNA"/>
</dbReference>
<organism evidence="3 4">
    <name type="scientific">Clarias magur</name>
    <name type="common">Asian catfish</name>
    <name type="synonym">Macropteronotus magur</name>
    <dbReference type="NCBI Taxonomy" id="1594786"/>
    <lineage>
        <taxon>Eukaryota</taxon>
        <taxon>Metazoa</taxon>
        <taxon>Chordata</taxon>
        <taxon>Craniata</taxon>
        <taxon>Vertebrata</taxon>
        <taxon>Euteleostomi</taxon>
        <taxon>Actinopterygii</taxon>
        <taxon>Neopterygii</taxon>
        <taxon>Teleostei</taxon>
        <taxon>Ostariophysi</taxon>
        <taxon>Siluriformes</taxon>
        <taxon>Clariidae</taxon>
        <taxon>Clarias</taxon>
    </lineage>
</organism>
<dbReference type="Proteomes" id="UP000727407">
    <property type="component" value="Unassembled WGS sequence"/>
</dbReference>
<evidence type="ECO:0000256" key="2">
    <source>
        <dbReference type="SAM" id="Phobius"/>
    </source>
</evidence>
<keyword evidence="2" id="KW-1133">Transmembrane helix</keyword>
<feature type="transmembrane region" description="Helical" evidence="2">
    <location>
        <begin position="80"/>
        <end position="99"/>
    </location>
</feature>
<feature type="region of interest" description="Disordered" evidence="1">
    <location>
        <begin position="1"/>
        <end position="59"/>
    </location>
</feature>
<keyword evidence="2" id="KW-0812">Transmembrane</keyword>
<comment type="caution">
    <text evidence="3">The sequence shown here is derived from an EMBL/GenBank/DDBJ whole genome shotgun (WGS) entry which is preliminary data.</text>
</comment>
<dbReference type="AlphaFoldDB" id="A0A8J4XFT2"/>
<reference evidence="3" key="1">
    <citation type="submission" date="2020-07" db="EMBL/GenBank/DDBJ databases">
        <title>Clarias magur genome sequencing, assembly and annotation.</title>
        <authorList>
            <person name="Kushwaha B."/>
            <person name="Kumar R."/>
            <person name="Das P."/>
            <person name="Joshi C.G."/>
            <person name="Kumar D."/>
            <person name="Nagpure N.S."/>
            <person name="Pandey M."/>
            <person name="Agarwal S."/>
            <person name="Srivastava S."/>
            <person name="Singh M."/>
            <person name="Sahoo L."/>
            <person name="Jayasankar P."/>
            <person name="Meher P.K."/>
            <person name="Koringa P.G."/>
            <person name="Iquebal M.A."/>
            <person name="Das S.P."/>
            <person name="Bit A."/>
            <person name="Patnaik S."/>
            <person name="Patel N."/>
            <person name="Shah T.M."/>
            <person name="Hinsu A."/>
            <person name="Jena J.K."/>
        </authorList>
    </citation>
    <scope>NUCLEOTIDE SEQUENCE</scope>
    <source>
        <strain evidence="3">CIFAMagur01</strain>
        <tissue evidence="3">Testis</tissue>
    </source>
</reference>
<name>A0A8J4XFT2_CLAMG</name>